<dbReference type="InterPro" id="IPR018610">
    <property type="entry name" value="UVSSA"/>
</dbReference>
<evidence type="ECO:0000313" key="2">
    <source>
        <dbReference type="EMBL" id="RUP47847.1"/>
    </source>
</evidence>
<comment type="caution">
    <text evidence="2">The sequence shown here is derived from an EMBL/GenBank/DDBJ whole genome shotgun (WGS) entry which is preliminary data.</text>
</comment>
<protein>
    <recommendedName>
        <fullName evidence="4">UV-stimulated scaffold protein A</fullName>
    </recommendedName>
</protein>
<dbReference type="PANTHER" id="PTHR28670:SF1">
    <property type="entry name" value="UV-STIMULATED SCAFFOLD PROTEIN A"/>
    <property type="match status" value="1"/>
</dbReference>
<dbReference type="AlphaFoldDB" id="A0A433DAF2"/>
<dbReference type="GO" id="GO:0000993">
    <property type="term" value="F:RNA polymerase II complex binding"/>
    <property type="evidence" value="ECO:0007669"/>
    <property type="project" value="TreeGrafter"/>
</dbReference>
<dbReference type="GO" id="GO:0006283">
    <property type="term" value="P:transcription-coupled nucleotide-excision repair"/>
    <property type="evidence" value="ECO:0007669"/>
    <property type="project" value="TreeGrafter"/>
</dbReference>
<keyword evidence="3" id="KW-1185">Reference proteome</keyword>
<name>A0A433DAF2_9FUNG</name>
<proteinExistence type="predicted"/>
<evidence type="ECO:0008006" key="4">
    <source>
        <dbReference type="Google" id="ProtNLM"/>
    </source>
</evidence>
<dbReference type="GO" id="GO:0009411">
    <property type="term" value="P:response to UV"/>
    <property type="evidence" value="ECO:0007669"/>
    <property type="project" value="InterPro"/>
</dbReference>
<dbReference type="PANTHER" id="PTHR28670">
    <property type="entry name" value="UV-STIMULATED SCAFFOLD PROTEIN A"/>
    <property type="match status" value="1"/>
</dbReference>
<organism evidence="2 3">
    <name type="scientific">Jimgerdemannia flammicorona</name>
    <dbReference type="NCBI Taxonomy" id="994334"/>
    <lineage>
        <taxon>Eukaryota</taxon>
        <taxon>Fungi</taxon>
        <taxon>Fungi incertae sedis</taxon>
        <taxon>Mucoromycota</taxon>
        <taxon>Mucoromycotina</taxon>
        <taxon>Endogonomycetes</taxon>
        <taxon>Endogonales</taxon>
        <taxon>Endogonaceae</taxon>
        <taxon>Jimgerdemannia</taxon>
    </lineage>
</organism>
<sequence length="491" mass="55187">MSTPEHKALANLIVSLTTTGEWILNNQKLKELKSLCKKSDSIVENAYRLTWAQLEKNHAQIRYSSLQLVEQLFSRSHHFRQLLAADYPSFLQLTVGIHRKTLPPPENVAAKLAEYGTTLVKQWYEKFGDTYKPLTLGYQYLKNNMRVNFADLSLASYTTRAREQEQREAALKISRQRKFEKIRADFDGQINDIQENLRNMRLRYHVHYRIRMAPETCFEILVPKPDENINLDFDSLLRGVSGADPAAVGATSGSLKNTIATHGLGSSRYRLTIHLSAENPMDVSETADNEAVYENLREYYGVLTKKHVDVVAGWLDGLMKSESEHSEARDSMLKKVIDLKNALRVAKNKSELVGLKSNRNDDNDDDEGIEFEEVPIPANAGEGPSRSSKQHGSAAAGGDREKRLGSTTTSSKQLPPAHRVFPLAFEPEMEEDVTYARPKLYVSHAEREDGEVEISVGLVSRILAFVNSSFVVVTGRCCGIGSLCSRFSHIQ</sequence>
<gene>
    <name evidence="2" type="ORF">BC936DRAFT_145270</name>
</gene>
<dbReference type="Pfam" id="PF20867">
    <property type="entry name" value="UVSSA_N"/>
    <property type="match status" value="1"/>
</dbReference>
<dbReference type="EMBL" id="RBNI01004033">
    <property type="protein sequence ID" value="RUP47847.1"/>
    <property type="molecule type" value="Genomic_DNA"/>
</dbReference>
<evidence type="ECO:0000256" key="1">
    <source>
        <dbReference type="SAM" id="MobiDB-lite"/>
    </source>
</evidence>
<dbReference type="Proteomes" id="UP000268093">
    <property type="component" value="Unassembled WGS sequence"/>
</dbReference>
<accession>A0A433DAF2</accession>
<dbReference type="OrthoDB" id="5594015at2759"/>
<dbReference type="GO" id="GO:0005694">
    <property type="term" value="C:chromosome"/>
    <property type="evidence" value="ECO:0007669"/>
    <property type="project" value="TreeGrafter"/>
</dbReference>
<evidence type="ECO:0000313" key="3">
    <source>
        <dbReference type="Proteomes" id="UP000268093"/>
    </source>
</evidence>
<feature type="region of interest" description="Disordered" evidence="1">
    <location>
        <begin position="376"/>
        <end position="418"/>
    </location>
</feature>
<reference evidence="2 3" key="1">
    <citation type="journal article" date="2018" name="New Phytol.">
        <title>Phylogenomics of Endogonaceae and evolution of mycorrhizas within Mucoromycota.</title>
        <authorList>
            <person name="Chang Y."/>
            <person name="Desiro A."/>
            <person name="Na H."/>
            <person name="Sandor L."/>
            <person name="Lipzen A."/>
            <person name="Clum A."/>
            <person name="Barry K."/>
            <person name="Grigoriev I.V."/>
            <person name="Martin F.M."/>
            <person name="Stajich J.E."/>
            <person name="Smith M.E."/>
            <person name="Bonito G."/>
            <person name="Spatafora J.W."/>
        </authorList>
    </citation>
    <scope>NUCLEOTIDE SEQUENCE [LARGE SCALE GENOMIC DNA]</scope>
    <source>
        <strain evidence="2 3">GMNB39</strain>
    </source>
</reference>
<dbReference type="InterPro" id="IPR049408">
    <property type="entry name" value="UVSSA_N_a-solenoid_rpt"/>
</dbReference>